<feature type="transmembrane region" description="Helical" evidence="2">
    <location>
        <begin position="48"/>
        <end position="67"/>
    </location>
</feature>
<feature type="transmembrane region" description="Helical" evidence="2">
    <location>
        <begin position="125"/>
        <end position="149"/>
    </location>
</feature>
<dbReference type="EMBL" id="QKXF01000332">
    <property type="protein sequence ID" value="RQM12440.1"/>
    <property type="molecule type" value="Genomic_DNA"/>
</dbReference>
<dbReference type="Proteomes" id="UP000286097">
    <property type="component" value="Unassembled WGS sequence"/>
</dbReference>
<comment type="caution">
    <text evidence="3">The sequence shown here is derived from an EMBL/GenBank/DDBJ whole genome shotgun (WGS) entry which is preliminary data.</text>
</comment>
<reference evidence="3 4" key="1">
    <citation type="submission" date="2018-06" db="EMBL/GenBank/DDBJ databases">
        <title>Comparative genomics of downy mildews reveals potential adaptations to biotrophy.</title>
        <authorList>
            <person name="Fletcher K."/>
            <person name="Klosterman S.J."/>
            <person name="Derevnina L."/>
            <person name="Martin F."/>
            <person name="Koike S."/>
            <person name="Reyes Chin-Wo S."/>
            <person name="Mou B."/>
            <person name="Michelmore R."/>
        </authorList>
    </citation>
    <scope>NUCLEOTIDE SEQUENCE [LARGE SCALE GENOMIC DNA]</scope>
    <source>
        <strain evidence="3 4">R13</strain>
    </source>
</reference>
<feature type="transmembrane region" description="Helical" evidence="2">
    <location>
        <begin position="248"/>
        <end position="269"/>
    </location>
</feature>
<feature type="transmembrane region" description="Helical" evidence="2">
    <location>
        <begin position="208"/>
        <end position="228"/>
    </location>
</feature>
<feature type="transmembrane region" description="Helical" evidence="2">
    <location>
        <begin position="73"/>
        <end position="97"/>
    </location>
</feature>
<dbReference type="AlphaFoldDB" id="A0A3R7XF53"/>
<dbReference type="VEuPathDB" id="FungiDB:DD237_001004"/>
<protein>
    <recommendedName>
        <fullName evidence="5">THH1/TOM1/TOM3 domain-containing protein</fullName>
    </recommendedName>
</protein>
<evidence type="ECO:0000256" key="1">
    <source>
        <dbReference type="SAM" id="MobiDB-lite"/>
    </source>
</evidence>
<sequence>MVWLPPTSDLQCGSWVLLLPMLVETVLLGLILWRTFHQLYWNSHRRRILFHIVLLVSCVLRLIFWLGMCNSSVLAIGVACLWWSNSMVLLCTAAVIFQWSSAITAGRVTAQELQRSKRMTVSHPLVFLHSIHFIWTSAMAIRVLCYGLNTPRSIETYPRDANSLFFTHRVINIVTLVFDTVVACYVAIQLRERLLSAAMTEDMKKKSVMQMSLLLALLTTSLTLQIIMDVPTFFSGVKDSWSSLSFEAFCVIKYLVTDLFLSIAFLYIMRRVEQREPTRMVVVPSHSLVEFVECSSPDCVWCAHHRQYHLTQNKWDVTLMTSFSPRTVDSSYHSSTHANLSQGSWSSGSTPEPLPDTSHLSRDSHHCLHQAYSYHQQMHPARERIQFPIQTHGDYEPPKEIPGWPGARYS</sequence>
<evidence type="ECO:0000256" key="2">
    <source>
        <dbReference type="SAM" id="Phobius"/>
    </source>
</evidence>
<feature type="region of interest" description="Disordered" evidence="1">
    <location>
        <begin position="340"/>
        <end position="361"/>
    </location>
</feature>
<gene>
    <name evidence="3" type="ORF">DD237_001004</name>
</gene>
<feature type="compositionally biased region" description="Polar residues" evidence="1">
    <location>
        <begin position="340"/>
        <end position="350"/>
    </location>
</feature>
<name>A0A3R7XF53_9STRA</name>
<evidence type="ECO:0008006" key="5">
    <source>
        <dbReference type="Google" id="ProtNLM"/>
    </source>
</evidence>
<keyword evidence="2" id="KW-0472">Membrane</keyword>
<evidence type="ECO:0000313" key="3">
    <source>
        <dbReference type="EMBL" id="RQM12440.1"/>
    </source>
</evidence>
<proteinExistence type="predicted"/>
<keyword evidence="2" id="KW-0812">Transmembrane</keyword>
<accession>A0A3R7XF53</accession>
<feature type="transmembrane region" description="Helical" evidence="2">
    <location>
        <begin position="15"/>
        <end position="36"/>
    </location>
</feature>
<feature type="region of interest" description="Disordered" evidence="1">
    <location>
        <begin position="389"/>
        <end position="410"/>
    </location>
</feature>
<feature type="transmembrane region" description="Helical" evidence="2">
    <location>
        <begin position="169"/>
        <end position="188"/>
    </location>
</feature>
<keyword evidence="2" id="KW-1133">Transmembrane helix</keyword>
<evidence type="ECO:0000313" key="4">
    <source>
        <dbReference type="Proteomes" id="UP000286097"/>
    </source>
</evidence>
<organism evidence="3 4">
    <name type="scientific">Peronospora effusa</name>
    <dbReference type="NCBI Taxonomy" id="542832"/>
    <lineage>
        <taxon>Eukaryota</taxon>
        <taxon>Sar</taxon>
        <taxon>Stramenopiles</taxon>
        <taxon>Oomycota</taxon>
        <taxon>Peronosporomycetes</taxon>
        <taxon>Peronosporales</taxon>
        <taxon>Peronosporaceae</taxon>
        <taxon>Peronospora</taxon>
    </lineage>
</organism>